<evidence type="ECO:0000313" key="4">
    <source>
        <dbReference type="Proteomes" id="UP000245119"/>
    </source>
</evidence>
<dbReference type="EMBL" id="PZQS01000009">
    <property type="protein sequence ID" value="PVD25293.1"/>
    <property type="molecule type" value="Genomic_DNA"/>
</dbReference>
<proteinExistence type="predicted"/>
<comment type="caution">
    <text evidence="3">The sequence shown here is derived from an EMBL/GenBank/DDBJ whole genome shotgun (WGS) entry which is preliminary data.</text>
</comment>
<gene>
    <name evidence="3" type="ORF">C0Q70_15793</name>
</gene>
<name>A0A2T7NVV5_POMCA</name>
<reference evidence="3 4" key="1">
    <citation type="submission" date="2018-04" db="EMBL/GenBank/DDBJ databases">
        <title>The genome of golden apple snail Pomacea canaliculata provides insight into stress tolerance and invasive adaptation.</title>
        <authorList>
            <person name="Liu C."/>
            <person name="Liu B."/>
            <person name="Ren Y."/>
            <person name="Zhang Y."/>
            <person name="Wang H."/>
            <person name="Li S."/>
            <person name="Jiang F."/>
            <person name="Yin L."/>
            <person name="Zhang G."/>
            <person name="Qian W."/>
            <person name="Fan W."/>
        </authorList>
    </citation>
    <scope>NUCLEOTIDE SEQUENCE [LARGE SCALE GENOMIC DNA]</scope>
    <source>
        <strain evidence="3">SZHN2017</strain>
        <tissue evidence="3">Muscle</tissue>
    </source>
</reference>
<protein>
    <submittedName>
        <fullName evidence="3">Uncharacterized protein</fullName>
    </submittedName>
</protein>
<sequence length="142" mass="14900">MAQRVTDFVLFPVPVGGYVKVGLRLSALVGERAFTFWLILAGASAFTIVVLVVSYAVCRFRRPGCADVSLAQERFLVENVLGAQGRTRSHTVLKSSASDATTTAPSPTSASPDLLLEAPLTKGRPPGKEPGPGPVELPAALP</sequence>
<evidence type="ECO:0000256" key="2">
    <source>
        <dbReference type="SAM" id="Phobius"/>
    </source>
</evidence>
<keyword evidence="4" id="KW-1185">Reference proteome</keyword>
<evidence type="ECO:0000256" key="1">
    <source>
        <dbReference type="SAM" id="MobiDB-lite"/>
    </source>
</evidence>
<keyword evidence="2" id="KW-0472">Membrane</keyword>
<organism evidence="3 4">
    <name type="scientific">Pomacea canaliculata</name>
    <name type="common">Golden apple snail</name>
    <dbReference type="NCBI Taxonomy" id="400727"/>
    <lineage>
        <taxon>Eukaryota</taxon>
        <taxon>Metazoa</taxon>
        <taxon>Spiralia</taxon>
        <taxon>Lophotrochozoa</taxon>
        <taxon>Mollusca</taxon>
        <taxon>Gastropoda</taxon>
        <taxon>Caenogastropoda</taxon>
        <taxon>Architaenioglossa</taxon>
        <taxon>Ampullarioidea</taxon>
        <taxon>Ampullariidae</taxon>
        <taxon>Pomacea</taxon>
    </lineage>
</organism>
<dbReference type="Proteomes" id="UP000245119">
    <property type="component" value="Linkage Group LG9"/>
</dbReference>
<keyword evidence="2" id="KW-0812">Transmembrane</keyword>
<accession>A0A2T7NVV5</accession>
<feature type="transmembrane region" description="Helical" evidence="2">
    <location>
        <begin position="34"/>
        <end position="57"/>
    </location>
</feature>
<dbReference type="AlphaFoldDB" id="A0A2T7NVV5"/>
<feature type="compositionally biased region" description="Pro residues" evidence="1">
    <location>
        <begin position="128"/>
        <end position="142"/>
    </location>
</feature>
<feature type="region of interest" description="Disordered" evidence="1">
    <location>
        <begin position="86"/>
        <end position="142"/>
    </location>
</feature>
<feature type="compositionally biased region" description="Low complexity" evidence="1">
    <location>
        <begin position="95"/>
        <end position="113"/>
    </location>
</feature>
<evidence type="ECO:0000313" key="3">
    <source>
        <dbReference type="EMBL" id="PVD25293.1"/>
    </source>
</evidence>
<keyword evidence="2" id="KW-1133">Transmembrane helix</keyword>